<reference evidence="2 3" key="1">
    <citation type="submission" date="2016-11" db="EMBL/GenBank/DDBJ databases">
        <authorList>
            <person name="Varghese N."/>
            <person name="Submissions S."/>
        </authorList>
    </citation>
    <scope>NUCLEOTIDE SEQUENCE [LARGE SCALE GENOMIC DNA]</scope>
    <source>
        <strain evidence="2 3">DSM 19027</strain>
    </source>
</reference>
<sequence>MDENELSLNTSPDIGEIKISADVITVIAHTVASEIEGVASMSSGIADNISSVLGRKTSSKGVKVDISDKGVVIDFYIVVDYGARIPDVAWRIQERVKSSVESMTGMHVNAINIHVQGVSFDKTKEAQKTEASSK</sequence>
<dbReference type="EMBL" id="FQZP01000041">
    <property type="protein sequence ID" value="SHJ32107.1"/>
    <property type="molecule type" value="Genomic_DNA"/>
</dbReference>
<proteinExistence type="inferred from homology"/>
<dbReference type="Proteomes" id="UP000324781">
    <property type="component" value="Unassembled WGS sequence"/>
</dbReference>
<accession>A0A1M6ICH6</accession>
<comment type="similarity">
    <text evidence="1">Belongs to the asp23 family.</text>
</comment>
<dbReference type="InterPro" id="IPR005531">
    <property type="entry name" value="Asp23"/>
</dbReference>
<keyword evidence="3" id="KW-1185">Reference proteome</keyword>
<evidence type="ECO:0000256" key="1">
    <source>
        <dbReference type="ARBA" id="ARBA00005721"/>
    </source>
</evidence>
<gene>
    <name evidence="2" type="ORF">SAMN05444373_104113</name>
</gene>
<dbReference type="AlphaFoldDB" id="A0A1M6ICH6"/>
<dbReference type="Pfam" id="PF03780">
    <property type="entry name" value="Asp23"/>
    <property type="match status" value="1"/>
</dbReference>
<name>A0A1M6ICH6_9FIRM</name>
<organism evidence="2 3">
    <name type="scientific">Thermoclostridium caenicola</name>
    <dbReference type="NCBI Taxonomy" id="659425"/>
    <lineage>
        <taxon>Bacteria</taxon>
        <taxon>Bacillati</taxon>
        <taxon>Bacillota</taxon>
        <taxon>Clostridia</taxon>
        <taxon>Eubacteriales</taxon>
        <taxon>Oscillospiraceae</taxon>
        <taxon>Thermoclostridium</taxon>
    </lineage>
</organism>
<dbReference type="OrthoDB" id="9793465at2"/>
<evidence type="ECO:0000313" key="3">
    <source>
        <dbReference type="Proteomes" id="UP000324781"/>
    </source>
</evidence>
<dbReference type="PANTHER" id="PTHR34297">
    <property type="entry name" value="HYPOTHETICAL CYTOSOLIC PROTEIN-RELATED"/>
    <property type="match status" value="1"/>
</dbReference>
<dbReference type="RefSeq" id="WP_149679200.1">
    <property type="nucleotide sequence ID" value="NZ_DAONMB010000153.1"/>
</dbReference>
<protein>
    <submittedName>
        <fullName evidence="2">Uncharacterized conserved protein YloU, alkaline shock protein (Asp23) family</fullName>
    </submittedName>
</protein>
<evidence type="ECO:0000313" key="2">
    <source>
        <dbReference type="EMBL" id="SHJ32107.1"/>
    </source>
</evidence>